<keyword evidence="2" id="KW-0040">ANK repeat</keyword>
<protein>
    <recommendedName>
        <fullName evidence="5">Ankyrin repeat protein</fullName>
    </recommendedName>
</protein>
<gene>
    <name evidence="3" type="ORF">PG986_004086</name>
</gene>
<dbReference type="Pfam" id="PF12796">
    <property type="entry name" value="Ank_2"/>
    <property type="match status" value="1"/>
</dbReference>
<sequence>MDGFPIMPTEIDRLIAIEAVRLWNREISDAIIESGILDNNQKVALSCFWPRFVMHKIRRGDKLPSREYGLIRRAAQRVVAFRTGEPESANSEALQEYLWEICQFSRHAQSLSLCWPVWFTPDIQMVHPDEIAPIRDSDEDFKQTILAAAAATNDLPLVRELLPTMQDRQGLVYQTGESRHIPVLGYPIYIAAFQGHVEVLRTLLEIESDPQRLYWLHQQCVSFARAAQAQTEFLTVTFRRAAVVGNLVMMKHLVRLGASPTHVNQEDDGNMKYQALISGVAAKGHADVLAYLLENGAEITSRALEAACQHGNPDTVRVLLAHGARDTWMPGNALLEAVMGENETALRLLLGAGTIVDEDLRRRGLEVAERGV</sequence>
<evidence type="ECO:0000256" key="1">
    <source>
        <dbReference type="ARBA" id="ARBA00022737"/>
    </source>
</evidence>
<dbReference type="SUPFAM" id="SSF48403">
    <property type="entry name" value="Ankyrin repeat"/>
    <property type="match status" value="1"/>
</dbReference>
<dbReference type="Gene3D" id="1.25.40.20">
    <property type="entry name" value="Ankyrin repeat-containing domain"/>
    <property type="match status" value="1"/>
</dbReference>
<accession>A0ABR1QM20</accession>
<comment type="caution">
    <text evidence="3">The sequence shown here is derived from an EMBL/GenBank/DDBJ whole genome shotgun (WGS) entry which is preliminary data.</text>
</comment>
<keyword evidence="4" id="KW-1185">Reference proteome</keyword>
<dbReference type="InterPro" id="IPR036770">
    <property type="entry name" value="Ankyrin_rpt-contain_sf"/>
</dbReference>
<dbReference type="InterPro" id="IPR002110">
    <property type="entry name" value="Ankyrin_rpt"/>
</dbReference>
<evidence type="ECO:0008006" key="5">
    <source>
        <dbReference type="Google" id="ProtNLM"/>
    </source>
</evidence>
<evidence type="ECO:0000256" key="2">
    <source>
        <dbReference type="ARBA" id="ARBA00023043"/>
    </source>
</evidence>
<evidence type="ECO:0000313" key="3">
    <source>
        <dbReference type="EMBL" id="KAK7959232.1"/>
    </source>
</evidence>
<dbReference type="PANTHER" id="PTHR24198">
    <property type="entry name" value="ANKYRIN REPEAT AND PROTEIN KINASE DOMAIN-CONTAINING PROTEIN"/>
    <property type="match status" value="1"/>
</dbReference>
<keyword evidence="1" id="KW-0677">Repeat</keyword>
<name>A0ABR1QM20_9PEZI</name>
<dbReference type="Proteomes" id="UP001391051">
    <property type="component" value="Unassembled WGS sequence"/>
</dbReference>
<dbReference type="PANTHER" id="PTHR24198:SF165">
    <property type="entry name" value="ANKYRIN REPEAT-CONTAINING PROTEIN-RELATED"/>
    <property type="match status" value="1"/>
</dbReference>
<dbReference type="RefSeq" id="XP_066702935.1">
    <property type="nucleotide sequence ID" value="XM_066840308.1"/>
</dbReference>
<organism evidence="3 4">
    <name type="scientific">Apiospora aurea</name>
    <dbReference type="NCBI Taxonomy" id="335848"/>
    <lineage>
        <taxon>Eukaryota</taxon>
        <taxon>Fungi</taxon>
        <taxon>Dikarya</taxon>
        <taxon>Ascomycota</taxon>
        <taxon>Pezizomycotina</taxon>
        <taxon>Sordariomycetes</taxon>
        <taxon>Xylariomycetidae</taxon>
        <taxon>Amphisphaeriales</taxon>
        <taxon>Apiosporaceae</taxon>
        <taxon>Apiospora</taxon>
    </lineage>
</organism>
<dbReference type="SMART" id="SM00248">
    <property type="entry name" value="ANK"/>
    <property type="match status" value="4"/>
</dbReference>
<proteinExistence type="predicted"/>
<dbReference type="GeneID" id="92073370"/>
<reference evidence="3 4" key="1">
    <citation type="submission" date="2023-01" db="EMBL/GenBank/DDBJ databases">
        <title>Analysis of 21 Apiospora genomes using comparative genomics revels a genus with tremendous synthesis potential of carbohydrate active enzymes and secondary metabolites.</title>
        <authorList>
            <person name="Sorensen T."/>
        </authorList>
    </citation>
    <scope>NUCLEOTIDE SEQUENCE [LARGE SCALE GENOMIC DNA]</scope>
    <source>
        <strain evidence="3 4">CBS 24483</strain>
    </source>
</reference>
<dbReference type="EMBL" id="JAQQWE010000003">
    <property type="protein sequence ID" value="KAK7959232.1"/>
    <property type="molecule type" value="Genomic_DNA"/>
</dbReference>
<evidence type="ECO:0000313" key="4">
    <source>
        <dbReference type="Proteomes" id="UP001391051"/>
    </source>
</evidence>